<dbReference type="GO" id="GO:0032527">
    <property type="term" value="P:protein exit from endoplasmic reticulum"/>
    <property type="evidence" value="ECO:0007669"/>
    <property type="project" value="EnsemblFungi"/>
</dbReference>
<dbReference type="AlphaFoldDB" id="A7TQ69"/>
<dbReference type="GO" id="GO:0045033">
    <property type="term" value="P:peroxisome inheritance"/>
    <property type="evidence" value="ECO:0007669"/>
    <property type="project" value="EnsemblFungi"/>
</dbReference>
<evidence type="ECO:0000256" key="1">
    <source>
        <dbReference type="SAM" id="MobiDB-lite"/>
    </source>
</evidence>
<dbReference type="InParanoid" id="A7TQ69"/>
<reference evidence="2 3" key="1">
    <citation type="journal article" date="2007" name="Proc. Natl. Acad. Sci. U.S.A.">
        <title>Independent sorting-out of thousands of duplicated gene pairs in two yeast species descended from a whole-genome duplication.</title>
        <authorList>
            <person name="Scannell D.R."/>
            <person name="Frank A.C."/>
            <person name="Conant G.C."/>
            <person name="Byrne K.P."/>
            <person name="Woolfit M."/>
            <person name="Wolfe K.H."/>
        </authorList>
    </citation>
    <scope>NUCLEOTIDE SEQUENCE [LARGE SCALE GENOMIC DNA]</scope>
    <source>
        <strain evidence="3">ATCC 22028 / DSM 70294 / BCRC 21397 / CBS 2163 / NBRC 10782 / NRRL Y-8283 / UCD 57-17</strain>
    </source>
</reference>
<dbReference type="OrthoDB" id="21292at2759"/>
<dbReference type="Pfam" id="PF04614">
    <property type="entry name" value="Pex19"/>
    <property type="match status" value="1"/>
</dbReference>
<accession>A7TQ69</accession>
<dbReference type="KEGG" id="vpo:Kpol_483p17"/>
<feature type="region of interest" description="Disordered" evidence="1">
    <location>
        <begin position="1"/>
        <end position="74"/>
    </location>
</feature>
<dbReference type="GeneID" id="5543688"/>
<feature type="compositionally biased region" description="Acidic residues" evidence="1">
    <location>
        <begin position="1"/>
        <end position="15"/>
    </location>
</feature>
<dbReference type="InterPro" id="IPR006708">
    <property type="entry name" value="Pex19"/>
</dbReference>
<organism evidence="3">
    <name type="scientific">Vanderwaltozyma polyspora (strain ATCC 22028 / DSM 70294 / BCRC 21397 / CBS 2163 / NBRC 10782 / NRRL Y-8283 / UCD 57-17)</name>
    <name type="common">Kluyveromyces polysporus</name>
    <dbReference type="NCBI Taxonomy" id="436907"/>
    <lineage>
        <taxon>Eukaryota</taxon>
        <taxon>Fungi</taxon>
        <taxon>Dikarya</taxon>
        <taxon>Ascomycota</taxon>
        <taxon>Saccharomycotina</taxon>
        <taxon>Saccharomycetes</taxon>
        <taxon>Saccharomycetales</taxon>
        <taxon>Saccharomycetaceae</taxon>
        <taxon>Vanderwaltozyma</taxon>
    </lineage>
</organism>
<dbReference type="InterPro" id="IPR038322">
    <property type="entry name" value="Pex19_C_sf"/>
</dbReference>
<dbReference type="EMBL" id="DS480453">
    <property type="protein sequence ID" value="EDO15598.1"/>
    <property type="molecule type" value="Genomic_DNA"/>
</dbReference>
<dbReference type="GO" id="GO:0005778">
    <property type="term" value="C:peroxisomal membrane"/>
    <property type="evidence" value="ECO:0007669"/>
    <property type="project" value="EnsemblFungi"/>
</dbReference>
<dbReference type="FunCoup" id="A7TQ69">
    <property type="interactions" value="301"/>
</dbReference>
<protein>
    <submittedName>
        <fullName evidence="2">Uncharacterized protein</fullName>
    </submittedName>
</protein>
<dbReference type="GO" id="GO:0005783">
    <property type="term" value="C:endoplasmic reticulum"/>
    <property type="evidence" value="ECO:0007669"/>
    <property type="project" value="EnsemblFungi"/>
</dbReference>
<keyword evidence="3" id="KW-1185">Reference proteome</keyword>
<dbReference type="STRING" id="436907.A7TQ69"/>
<sequence>MSDHEYDDLDDLLDEDPSKLENAVGGGEPSGDPNESVMEDGDDEVKAMMSELESEFQNLMKNGGAEGEGEGAGENSEIAENFRELMGMLGKSAQTDVKSKSDNGEKSNEFKDIVANTLNKIKENGTKVDDKLRDEKKNMNNSDDLISQLLSGMSDVAPDGNLDDTILGLLNQMSSKEVLYEPLKETHSEYTKWFEDNTTADETYSEEDHTRFKKQYGIIGQIIQIYEAPEYNNEKDRQQLTDLLDALEQLGNSPVNNSLNNTTNAPELNDLLEIDGNDPNFQNLEKELQDTCQQQ</sequence>
<dbReference type="eggNOG" id="KOG3133">
    <property type="taxonomic scope" value="Eukaryota"/>
</dbReference>
<dbReference type="PhylomeDB" id="A7TQ69"/>
<proteinExistence type="predicted"/>
<dbReference type="Gene3D" id="1.20.120.900">
    <property type="entry name" value="Pex19, mPTS binding domain"/>
    <property type="match status" value="1"/>
</dbReference>
<name>A7TQ69_VANPO</name>
<dbReference type="GO" id="GO:0050821">
    <property type="term" value="P:protein stabilization"/>
    <property type="evidence" value="ECO:0007669"/>
    <property type="project" value="EnsemblFungi"/>
</dbReference>
<dbReference type="GO" id="GO:0045046">
    <property type="term" value="P:protein import into peroxisome membrane"/>
    <property type="evidence" value="ECO:0007669"/>
    <property type="project" value="EnsemblFungi"/>
</dbReference>
<dbReference type="OMA" id="YEPMREM"/>
<dbReference type="PANTHER" id="PTHR12774:SF2">
    <property type="entry name" value="PEROXISOMAL BIOGENESIS FACTOR 19"/>
    <property type="match status" value="1"/>
</dbReference>
<dbReference type="GO" id="GO:1990429">
    <property type="term" value="C:peroxisomal importomer complex"/>
    <property type="evidence" value="ECO:0007669"/>
    <property type="project" value="EnsemblFungi"/>
</dbReference>
<dbReference type="RefSeq" id="XP_001643456.1">
    <property type="nucleotide sequence ID" value="XM_001643406.1"/>
</dbReference>
<gene>
    <name evidence="2" type="ORF">Kpol_483p17</name>
</gene>
<dbReference type="PANTHER" id="PTHR12774">
    <property type="entry name" value="PEROXISOMAL BIOGENESIS FACTOR 19"/>
    <property type="match status" value="1"/>
</dbReference>
<evidence type="ECO:0000313" key="2">
    <source>
        <dbReference type="EMBL" id="EDO15598.1"/>
    </source>
</evidence>
<dbReference type="HOGENOM" id="CLU_863835_0_0_1"/>
<dbReference type="GO" id="GO:0032581">
    <property type="term" value="P:ER-dependent peroxisome organization"/>
    <property type="evidence" value="ECO:0007669"/>
    <property type="project" value="EnsemblFungi"/>
</dbReference>
<dbReference type="GO" id="GO:0005829">
    <property type="term" value="C:cytosol"/>
    <property type="evidence" value="ECO:0007669"/>
    <property type="project" value="EnsemblFungi"/>
</dbReference>
<dbReference type="GO" id="GO:0033328">
    <property type="term" value="F:peroxisome membrane targeting sequence binding"/>
    <property type="evidence" value="ECO:0007669"/>
    <property type="project" value="EnsemblFungi"/>
</dbReference>
<evidence type="ECO:0000313" key="3">
    <source>
        <dbReference type="Proteomes" id="UP000000267"/>
    </source>
</evidence>
<dbReference type="Proteomes" id="UP000000267">
    <property type="component" value="Unassembled WGS sequence"/>
</dbReference>